<dbReference type="Gene3D" id="3.10.450.50">
    <property type="match status" value="1"/>
</dbReference>
<dbReference type="InterPro" id="IPR037401">
    <property type="entry name" value="SnoaL-like"/>
</dbReference>
<dbReference type="InterPro" id="IPR032710">
    <property type="entry name" value="NTF2-like_dom_sf"/>
</dbReference>
<evidence type="ECO:0000259" key="1">
    <source>
        <dbReference type="Pfam" id="PF13577"/>
    </source>
</evidence>
<evidence type="ECO:0000313" key="3">
    <source>
        <dbReference type="Proteomes" id="UP000039046"/>
    </source>
</evidence>
<reference evidence="2 3" key="1">
    <citation type="journal article" date="2015" name="Genome Announc.">
        <title>Draft Genome Sequence and Gene Annotation of the Entomopathogenic Fungus Verticillium hemipterigenum.</title>
        <authorList>
            <person name="Horn F."/>
            <person name="Habel A."/>
            <person name="Scharf D.H."/>
            <person name="Dworschak J."/>
            <person name="Brakhage A.A."/>
            <person name="Guthke R."/>
            <person name="Hertweck C."/>
            <person name="Linde J."/>
        </authorList>
    </citation>
    <scope>NUCLEOTIDE SEQUENCE [LARGE SCALE GENOMIC DNA]</scope>
</reference>
<proteinExistence type="predicted"/>
<gene>
    <name evidence="2" type="ORF">VHEMI04556</name>
</gene>
<organism evidence="2 3">
    <name type="scientific">[Torrubiella] hemipterigena</name>
    <dbReference type="NCBI Taxonomy" id="1531966"/>
    <lineage>
        <taxon>Eukaryota</taxon>
        <taxon>Fungi</taxon>
        <taxon>Dikarya</taxon>
        <taxon>Ascomycota</taxon>
        <taxon>Pezizomycotina</taxon>
        <taxon>Sordariomycetes</taxon>
        <taxon>Hypocreomycetidae</taxon>
        <taxon>Hypocreales</taxon>
        <taxon>Clavicipitaceae</taxon>
        <taxon>Clavicipitaceae incertae sedis</taxon>
        <taxon>'Torrubiella' clade</taxon>
    </lineage>
</organism>
<name>A0A0A1TES6_9HYPO</name>
<dbReference type="Pfam" id="PF13577">
    <property type="entry name" value="SnoaL_4"/>
    <property type="match status" value="1"/>
</dbReference>
<dbReference type="EMBL" id="CDHN01000002">
    <property type="protein sequence ID" value="CEJ87928.1"/>
    <property type="molecule type" value="Genomic_DNA"/>
</dbReference>
<keyword evidence="3" id="KW-1185">Reference proteome</keyword>
<dbReference type="SUPFAM" id="SSF54427">
    <property type="entry name" value="NTF2-like"/>
    <property type="match status" value="1"/>
</dbReference>
<dbReference type="AlphaFoldDB" id="A0A0A1TES6"/>
<dbReference type="HOGENOM" id="CLU_1435375_0_0_1"/>
<evidence type="ECO:0000313" key="2">
    <source>
        <dbReference type="EMBL" id="CEJ87928.1"/>
    </source>
</evidence>
<feature type="domain" description="SnoaL-like" evidence="1">
    <location>
        <begin position="34"/>
        <end position="156"/>
    </location>
</feature>
<sequence>MLLMMQCIASLHRHFQRTNYIMDPTTLKASAIETMYKVAQATDDLDIPLLESLFMPDQSVMVDVSGHLGLPPQDVMPPQLAQQMIQAISGFTATHHVITNPIVTLEIGSPIKAKAVALKTAYHCIQGDDEMQSATARGKWDMQMEQADGQWAITHFTVVRTVPLLPSELSLWDVARARVKESKGRVAKS</sequence>
<dbReference type="Proteomes" id="UP000039046">
    <property type="component" value="Unassembled WGS sequence"/>
</dbReference>
<accession>A0A0A1TES6</accession>
<dbReference type="OrthoDB" id="5227249at2759"/>
<protein>
    <recommendedName>
        <fullName evidence="1">SnoaL-like domain-containing protein</fullName>
    </recommendedName>
</protein>